<proteinExistence type="predicted"/>
<evidence type="ECO:0000256" key="1">
    <source>
        <dbReference type="SAM" id="Phobius"/>
    </source>
</evidence>
<keyword evidence="1" id="KW-1133">Transmembrane helix</keyword>
<sequence length="439" mass="50477">MPLSYNKLLSWLFNLIVILGLFLYITIYIFFFFFNNDSCCTTQKPLSRYTKLTPYLDTNISHLVIGIASSSNSWTSRKPYIESWWIPNVTRGFIFLDTAPDKHLPWPSSMPPYRISEDTSRYNAFNMHKVRHVIRITRVVEEIYNAESGDDVRWYVVADDDTIFFVNNVAKVLSKYDHSKYFYVGMPSECIDSNTLFSFNMAFGGAGYALSYPLARLVAKNLDLCLKRYPTMYGSDQIMHSCIADLGVSLTLEKGFHQIDLHRDIAGLLSAHPQSLALSLHHLDAVDSLFPSMNRIESVNHLMKAAKSDESRLLQQTICYEMHENWTFSISWGYSIHIYEAIIPPSILQVPLETFSPISRMLWPIYMFQTRRVSNNSCEAPHVFFFHSIEKTAGNNLETVYIRSSPRRLPACSLGGNHSADHISEIRVLAPMRRDNEVR</sequence>
<dbReference type="Pfam" id="PF04646">
    <property type="entry name" value="DUF604"/>
    <property type="match status" value="1"/>
</dbReference>
<dbReference type="InterPro" id="IPR006740">
    <property type="entry name" value="DUF604"/>
</dbReference>
<dbReference type="AlphaFoldDB" id="A0AAD8N4Y2"/>
<accession>A0AAD8N4Y2</accession>
<keyword evidence="3" id="KW-1185">Reference proteome</keyword>
<keyword evidence="1" id="KW-0812">Transmembrane</keyword>
<reference evidence="2" key="1">
    <citation type="submission" date="2023-02" db="EMBL/GenBank/DDBJ databases">
        <title>Genome of toxic invasive species Heracleum sosnowskyi carries increased number of genes despite the absence of recent whole-genome duplications.</title>
        <authorList>
            <person name="Schelkunov M."/>
            <person name="Shtratnikova V."/>
            <person name="Makarenko M."/>
            <person name="Klepikova A."/>
            <person name="Omelchenko D."/>
            <person name="Novikova G."/>
            <person name="Obukhova E."/>
            <person name="Bogdanov V."/>
            <person name="Penin A."/>
            <person name="Logacheva M."/>
        </authorList>
    </citation>
    <scope>NUCLEOTIDE SEQUENCE</scope>
    <source>
        <strain evidence="2">Hsosn_3</strain>
        <tissue evidence="2">Leaf</tissue>
    </source>
</reference>
<reference evidence="2" key="2">
    <citation type="submission" date="2023-05" db="EMBL/GenBank/DDBJ databases">
        <authorList>
            <person name="Schelkunov M.I."/>
        </authorList>
    </citation>
    <scope>NUCLEOTIDE SEQUENCE</scope>
    <source>
        <strain evidence="2">Hsosn_3</strain>
        <tissue evidence="2">Leaf</tissue>
    </source>
</reference>
<dbReference type="Gene3D" id="3.90.550.50">
    <property type="match status" value="1"/>
</dbReference>
<dbReference type="EMBL" id="JAUIZM010000002">
    <property type="protein sequence ID" value="KAK1396799.1"/>
    <property type="molecule type" value="Genomic_DNA"/>
</dbReference>
<name>A0AAD8N4Y2_9APIA</name>
<dbReference type="FunFam" id="3.90.550.50:FF:000061">
    <property type="entry name" value="AT4g00300 protein"/>
    <property type="match status" value="1"/>
</dbReference>
<keyword evidence="1" id="KW-0472">Membrane</keyword>
<evidence type="ECO:0000313" key="2">
    <source>
        <dbReference type="EMBL" id="KAK1396799.1"/>
    </source>
</evidence>
<evidence type="ECO:0000313" key="3">
    <source>
        <dbReference type="Proteomes" id="UP001237642"/>
    </source>
</evidence>
<protein>
    <submittedName>
        <fullName evidence="2">N-acetylgalactosaminide beta-1,3-galactosyltransferase</fullName>
    </submittedName>
</protein>
<dbReference type="Proteomes" id="UP001237642">
    <property type="component" value="Unassembled WGS sequence"/>
</dbReference>
<feature type="transmembrane region" description="Helical" evidence="1">
    <location>
        <begin position="12"/>
        <end position="34"/>
    </location>
</feature>
<gene>
    <name evidence="2" type="ORF">POM88_006662</name>
</gene>
<comment type="caution">
    <text evidence="2">The sequence shown here is derived from an EMBL/GenBank/DDBJ whole genome shotgun (WGS) entry which is preliminary data.</text>
</comment>
<dbReference type="PANTHER" id="PTHR10811">
    <property type="entry name" value="FRINGE-RELATED"/>
    <property type="match status" value="1"/>
</dbReference>
<organism evidence="2 3">
    <name type="scientific">Heracleum sosnowskyi</name>
    <dbReference type="NCBI Taxonomy" id="360622"/>
    <lineage>
        <taxon>Eukaryota</taxon>
        <taxon>Viridiplantae</taxon>
        <taxon>Streptophyta</taxon>
        <taxon>Embryophyta</taxon>
        <taxon>Tracheophyta</taxon>
        <taxon>Spermatophyta</taxon>
        <taxon>Magnoliopsida</taxon>
        <taxon>eudicotyledons</taxon>
        <taxon>Gunneridae</taxon>
        <taxon>Pentapetalae</taxon>
        <taxon>asterids</taxon>
        <taxon>campanulids</taxon>
        <taxon>Apiales</taxon>
        <taxon>Apiaceae</taxon>
        <taxon>Apioideae</taxon>
        <taxon>apioid superclade</taxon>
        <taxon>Tordylieae</taxon>
        <taxon>Tordyliinae</taxon>
        <taxon>Heracleum</taxon>
    </lineage>
</organism>